<accession>A0AAV5TNR0</accession>
<dbReference type="Pfam" id="PF07855">
    <property type="entry name" value="ATG101"/>
    <property type="match status" value="1"/>
</dbReference>
<sequence>MSDGRGWKRSCEIGDVSVTSTAHALSASLLHFASSPSPPLLHSFSLSFSPFLPFSSSTDFQSLCRPHSSHYLCSFLNLVSVFIVITVILLILSLSSLFQSFLDSIVFLHVKWSFSRSQSITSFSIISPFPSFLFPLMVLLQESPAPPAFYMNARLKEYNLNLDIRQVPDAITCIFHSLLLHRSTAKFHYKTETNFQLGSLGIKEVECEFIDLCYV</sequence>
<evidence type="ECO:0008006" key="4">
    <source>
        <dbReference type="Google" id="ProtNLM"/>
    </source>
</evidence>
<organism evidence="2 3">
    <name type="scientific">Pristionchus entomophagus</name>
    <dbReference type="NCBI Taxonomy" id="358040"/>
    <lineage>
        <taxon>Eukaryota</taxon>
        <taxon>Metazoa</taxon>
        <taxon>Ecdysozoa</taxon>
        <taxon>Nematoda</taxon>
        <taxon>Chromadorea</taxon>
        <taxon>Rhabditida</taxon>
        <taxon>Rhabditina</taxon>
        <taxon>Diplogasteromorpha</taxon>
        <taxon>Diplogasteroidea</taxon>
        <taxon>Neodiplogasteridae</taxon>
        <taxon>Pristionchus</taxon>
    </lineage>
</organism>
<dbReference type="AlphaFoldDB" id="A0AAV5TNR0"/>
<dbReference type="InterPro" id="IPR012445">
    <property type="entry name" value="ATG101"/>
</dbReference>
<evidence type="ECO:0000313" key="3">
    <source>
        <dbReference type="Proteomes" id="UP001432027"/>
    </source>
</evidence>
<evidence type="ECO:0000256" key="1">
    <source>
        <dbReference type="SAM" id="Phobius"/>
    </source>
</evidence>
<name>A0AAV5TNR0_9BILA</name>
<dbReference type="EMBL" id="BTSX01000004">
    <property type="protein sequence ID" value="GMS96065.1"/>
    <property type="molecule type" value="Genomic_DNA"/>
</dbReference>
<reference evidence="2" key="1">
    <citation type="submission" date="2023-10" db="EMBL/GenBank/DDBJ databases">
        <title>Genome assembly of Pristionchus species.</title>
        <authorList>
            <person name="Yoshida K."/>
            <person name="Sommer R.J."/>
        </authorList>
    </citation>
    <scope>NUCLEOTIDE SEQUENCE</scope>
    <source>
        <strain evidence="2">RS0144</strain>
    </source>
</reference>
<keyword evidence="1" id="KW-0812">Transmembrane</keyword>
<proteinExistence type="predicted"/>
<keyword evidence="1" id="KW-0472">Membrane</keyword>
<comment type="caution">
    <text evidence="2">The sequence shown here is derived from an EMBL/GenBank/DDBJ whole genome shotgun (WGS) entry which is preliminary data.</text>
</comment>
<feature type="transmembrane region" description="Helical" evidence="1">
    <location>
        <begin position="75"/>
        <end position="98"/>
    </location>
</feature>
<dbReference type="Proteomes" id="UP001432027">
    <property type="component" value="Unassembled WGS sequence"/>
</dbReference>
<evidence type="ECO:0000313" key="2">
    <source>
        <dbReference type="EMBL" id="GMS96065.1"/>
    </source>
</evidence>
<feature type="non-terminal residue" evidence="2">
    <location>
        <position position="215"/>
    </location>
</feature>
<protein>
    <recommendedName>
        <fullName evidence="4">Autophagy-related protein 101</fullName>
    </recommendedName>
</protein>
<keyword evidence="1" id="KW-1133">Transmembrane helix</keyword>
<keyword evidence="3" id="KW-1185">Reference proteome</keyword>
<gene>
    <name evidence="2" type="ORF">PENTCL1PPCAC_18240</name>
</gene>
<dbReference type="GO" id="GO:0006914">
    <property type="term" value="P:autophagy"/>
    <property type="evidence" value="ECO:0007669"/>
    <property type="project" value="InterPro"/>
</dbReference>